<accession>A0A6M3JMP5</accession>
<reference evidence="2" key="1">
    <citation type="submission" date="2020-03" db="EMBL/GenBank/DDBJ databases">
        <title>The deep terrestrial virosphere.</title>
        <authorList>
            <person name="Holmfeldt K."/>
            <person name="Nilsson E."/>
            <person name="Simone D."/>
            <person name="Lopez-Fernandez M."/>
            <person name="Wu X."/>
            <person name="de Brujin I."/>
            <person name="Lundin D."/>
            <person name="Andersson A."/>
            <person name="Bertilsson S."/>
            <person name="Dopson M."/>
        </authorList>
    </citation>
    <scope>NUCLEOTIDE SEQUENCE</scope>
    <source>
        <strain evidence="2">MM415A03847</strain>
    </source>
</reference>
<sequence>MDEGTTIGLVISGVLLPVIGVIVWIIRSIGNYFLKDGGFMDDIRTSMRDWFFAHKEYMQASREIQAATAARLDQHDGTVIRQTQAACDGLASISKVQDMHTEHFNTLIDAGTKACDVALVVCEELALGRENAAAVEKIKRILEVKGE</sequence>
<feature type="transmembrane region" description="Helical" evidence="1">
    <location>
        <begin position="6"/>
        <end position="26"/>
    </location>
</feature>
<evidence type="ECO:0000313" key="2">
    <source>
        <dbReference type="EMBL" id="QJA70282.1"/>
    </source>
</evidence>
<keyword evidence="1" id="KW-0472">Membrane</keyword>
<organism evidence="2">
    <name type="scientific">viral metagenome</name>
    <dbReference type="NCBI Taxonomy" id="1070528"/>
    <lineage>
        <taxon>unclassified sequences</taxon>
        <taxon>metagenomes</taxon>
        <taxon>organismal metagenomes</taxon>
    </lineage>
</organism>
<dbReference type="EMBL" id="MT141779">
    <property type="protein sequence ID" value="QJA70282.1"/>
    <property type="molecule type" value="Genomic_DNA"/>
</dbReference>
<evidence type="ECO:0000256" key="1">
    <source>
        <dbReference type="SAM" id="Phobius"/>
    </source>
</evidence>
<proteinExistence type="predicted"/>
<dbReference type="AlphaFoldDB" id="A0A6M3JMP5"/>
<gene>
    <name evidence="2" type="ORF">MM415A03847_0010</name>
</gene>
<name>A0A6M3JMP5_9ZZZZ</name>
<keyword evidence="1" id="KW-0812">Transmembrane</keyword>
<keyword evidence="1" id="KW-1133">Transmembrane helix</keyword>
<protein>
    <submittedName>
        <fullName evidence="2">Uncharacterized protein</fullName>
    </submittedName>
</protein>